<feature type="domain" description="Calcineurin-like phosphoesterase" evidence="2">
    <location>
        <begin position="289"/>
        <end position="453"/>
    </location>
</feature>
<evidence type="ECO:0000313" key="3">
    <source>
        <dbReference type="EMBL" id="GAA3640157.1"/>
    </source>
</evidence>
<accession>A0ABP7AUM8</accession>
<dbReference type="RefSeq" id="WP_344809494.1">
    <property type="nucleotide sequence ID" value="NZ_BAABAB010000050.1"/>
</dbReference>
<dbReference type="SUPFAM" id="SSF56300">
    <property type="entry name" value="Metallo-dependent phosphatases"/>
    <property type="match status" value="1"/>
</dbReference>
<dbReference type="InterPro" id="IPR004843">
    <property type="entry name" value="Calcineurin-like_PHP"/>
</dbReference>
<keyword evidence="4" id="KW-1185">Reference proteome</keyword>
<dbReference type="CDD" id="cd00838">
    <property type="entry name" value="MPP_superfamily"/>
    <property type="match status" value="1"/>
</dbReference>
<keyword evidence="1" id="KW-0472">Membrane</keyword>
<feature type="transmembrane region" description="Helical" evidence="1">
    <location>
        <begin position="190"/>
        <end position="209"/>
    </location>
</feature>
<feature type="transmembrane region" description="Helical" evidence="1">
    <location>
        <begin position="38"/>
        <end position="59"/>
    </location>
</feature>
<dbReference type="InterPro" id="IPR029052">
    <property type="entry name" value="Metallo-depent_PP-like"/>
</dbReference>
<name>A0ABP7AUM8_9ACTN</name>
<keyword evidence="1" id="KW-0812">Transmembrane</keyword>
<sequence>MSRREPRRPRSGWHFLTARVAAHDRATRPAARRRMLRALGLTVLAAVLALPFALAWGVAHARVDDYLGPHRAVITTDFSASVEIDLGPLGNAYLPSPAAPIGVTIAIGGVGGTVAGNSLFSDETLSAYAALYADPEEVITGITERVVQSVIVHTARAELVIMLAVAIWLLRRRLLAPGLVRQISRRRVIMIWAGVSVLVVGSVLAPTPAPPTPRIPVEVNVAGAHLDLSVDNLLLSSLLTRGISGVELLSERQLASVQAYVDTATASLSTQLTRIPKPLAGETMLFGYSDLHCNQATTTLMERLVAVTDPSVVLSSGDDTVHGTAAERGCITREVGIAGGRPLLVSPGNHDSAVTAQQMSAAGMIVMNGKPVKVAQAGITVLGDTDPEHNIPFSVDRVMTRPETEEQLGQRLVSVATASPVDVIMVHQPAASAPIMATPDLPARLVLWGHMHAQAGPYVVKHADGSWTVGMQQGTAGGVKQPTITSFSTPFSPPLVRADCYFYFRDNATGLITSVQPVHFQTDGTVEIAARIETGRLGEIPTETLERLRGSTPSPTPEPAR</sequence>
<dbReference type="InterPro" id="IPR006311">
    <property type="entry name" value="TAT_signal"/>
</dbReference>
<evidence type="ECO:0000313" key="4">
    <source>
        <dbReference type="Proteomes" id="UP001501490"/>
    </source>
</evidence>
<evidence type="ECO:0000259" key="2">
    <source>
        <dbReference type="Pfam" id="PF00149"/>
    </source>
</evidence>
<gene>
    <name evidence="3" type="ORF">GCM10022236_48450</name>
</gene>
<dbReference type="EMBL" id="BAABAB010000050">
    <property type="protein sequence ID" value="GAA3640157.1"/>
    <property type="molecule type" value="Genomic_DNA"/>
</dbReference>
<comment type="caution">
    <text evidence="3">The sequence shown here is derived from an EMBL/GenBank/DDBJ whole genome shotgun (WGS) entry which is preliminary data.</text>
</comment>
<organism evidence="3 4">
    <name type="scientific">Microlunatus ginsengisoli</name>
    <dbReference type="NCBI Taxonomy" id="363863"/>
    <lineage>
        <taxon>Bacteria</taxon>
        <taxon>Bacillati</taxon>
        <taxon>Actinomycetota</taxon>
        <taxon>Actinomycetes</taxon>
        <taxon>Propionibacteriales</taxon>
        <taxon>Propionibacteriaceae</taxon>
        <taxon>Microlunatus</taxon>
    </lineage>
</organism>
<protein>
    <recommendedName>
        <fullName evidence="2">Calcineurin-like phosphoesterase domain-containing protein</fullName>
    </recommendedName>
</protein>
<dbReference type="Proteomes" id="UP001501490">
    <property type="component" value="Unassembled WGS sequence"/>
</dbReference>
<proteinExistence type="predicted"/>
<dbReference type="PROSITE" id="PS51318">
    <property type="entry name" value="TAT"/>
    <property type="match status" value="1"/>
</dbReference>
<dbReference type="Pfam" id="PF00149">
    <property type="entry name" value="Metallophos"/>
    <property type="match status" value="1"/>
</dbReference>
<keyword evidence="1" id="KW-1133">Transmembrane helix</keyword>
<evidence type="ECO:0000256" key="1">
    <source>
        <dbReference type="SAM" id="Phobius"/>
    </source>
</evidence>
<reference evidence="4" key="1">
    <citation type="journal article" date="2019" name="Int. J. Syst. Evol. Microbiol.">
        <title>The Global Catalogue of Microorganisms (GCM) 10K type strain sequencing project: providing services to taxonomists for standard genome sequencing and annotation.</title>
        <authorList>
            <consortium name="The Broad Institute Genomics Platform"/>
            <consortium name="The Broad Institute Genome Sequencing Center for Infectious Disease"/>
            <person name="Wu L."/>
            <person name="Ma J."/>
        </authorList>
    </citation>
    <scope>NUCLEOTIDE SEQUENCE [LARGE SCALE GENOMIC DNA]</scope>
    <source>
        <strain evidence="4">JCM 16929</strain>
    </source>
</reference>